<reference evidence="4" key="1">
    <citation type="submission" date="2022-11" db="EMBL/GenBank/DDBJ databases">
        <title>Centuries of genome instability and evolution in soft-shell clam transmissible cancer (bioRxiv).</title>
        <authorList>
            <person name="Hart S.F.M."/>
            <person name="Yonemitsu M.A."/>
            <person name="Giersch R.M."/>
            <person name="Beal B.F."/>
            <person name="Arriagada G."/>
            <person name="Davis B.W."/>
            <person name="Ostrander E.A."/>
            <person name="Goff S.P."/>
            <person name="Metzger M.J."/>
        </authorList>
    </citation>
    <scope>NUCLEOTIDE SEQUENCE</scope>
    <source>
        <strain evidence="4">MELC-2E11</strain>
        <tissue evidence="4">Siphon/mantle</tissue>
    </source>
</reference>
<dbReference type="EMBL" id="CP111017">
    <property type="protein sequence ID" value="WAR08896.1"/>
    <property type="molecule type" value="Genomic_DNA"/>
</dbReference>
<dbReference type="InterPro" id="IPR011993">
    <property type="entry name" value="PH-like_dom_sf"/>
</dbReference>
<evidence type="ECO:0000259" key="3">
    <source>
        <dbReference type="PROSITE" id="PS50010"/>
    </source>
</evidence>
<feature type="compositionally biased region" description="Acidic residues" evidence="1">
    <location>
        <begin position="495"/>
        <end position="509"/>
    </location>
</feature>
<keyword evidence="5" id="KW-1185">Reference proteome</keyword>
<organism evidence="4 5">
    <name type="scientific">Mya arenaria</name>
    <name type="common">Soft-shell clam</name>
    <dbReference type="NCBI Taxonomy" id="6604"/>
    <lineage>
        <taxon>Eukaryota</taxon>
        <taxon>Metazoa</taxon>
        <taxon>Spiralia</taxon>
        <taxon>Lophotrochozoa</taxon>
        <taxon>Mollusca</taxon>
        <taxon>Bivalvia</taxon>
        <taxon>Autobranchia</taxon>
        <taxon>Heteroconchia</taxon>
        <taxon>Euheterodonta</taxon>
        <taxon>Imparidentia</taxon>
        <taxon>Neoheterodontei</taxon>
        <taxon>Myida</taxon>
        <taxon>Myoidea</taxon>
        <taxon>Myidae</taxon>
        <taxon>Mya</taxon>
    </lineage>
</organism>
<dbReference type="SUPFAM" id="SSF48065">
    <property type="entry name" value="DBL homology domain (DH-domain)"/>
    <property type="match status" value="1"/>
</dbReference>
<gene>
    <name evidence="4" type="ORF">MAR_018854</name>
</gene>
<feature type="domain" description="DH" evidence="3">
    <location>
        <begin position="605"/>
        <end position="663"/>
    </location>
</feature>
<evidence type="ECO:0000313" key="4">
    <source>
        <dbReference type="EMBL" id="WAR08896.1"/>
    </source>
</evidence>
<feature type="compositionally biased region" description="Basic and acidic residues" evidence="1">
    <location>
        <begin position="510"/>
        <end position="526"/>
    </location>
</feature>
<evidence type="ECO:0000256" key="1">
    <source>
        <dbReference type="SAM" id="MobiDB-lite"/>
    </source>
</evidence>
<protein>
    <submittedName>
        <fullName evidence="4">ECT2L-like protein</fullName>
    </submittedName>
</protein>
<feature type="region of interest" description="Disordered" evidence="1">
    <location>
        <begin position="179"/>
        <end position="204"/>
    </location>
</feature>
<dbReference type="Proteomes" id="UP001164746">
    <property type="component" value="Chromosome 6"/>
</dbReference>
<feature type="domain" description="PH" evidence="2">
    <location>
        <begin position="759"/>
        <end position="843"/>
    </location>
</feature>
<dbReference type="Gene3D" id="1.20.900.10">
    <property type="entry name" value="Dbl homology (DH) domain"/>
    <property type="match status" value="2"/>
</dbReference>
<feature type="domain" description="DH" evidence="3">
    <location>
        <begin position="667"/>
        <end position="719"/>
    </location>
</feature>
<dbReference type="PANTHER" id="PTHR46857:SF1">
    <property type="entry name" value="EPITHELIAL CELL-TRANSFORMING SEQUENCE 2 ONCOGENE-LIKE"/>
    <property type="match status" value="1"/>
</dbReference>
<name>A0ABY7EJD6_MYAAR</name>
<feature type="region of interest" description="Disordered" evidence="1">
    <location>
        <begin position="488"/>
        <end position="570"/>
    </location>
</feature>
<dbReference type="InterPro" id="IPR025592">
    <property type="entry name" value="DUF4347"/>
</dbReference>
<sequence length="860" mass="97685">MPSEYEFGCWKRHYIACVRTLDYVTANNAMYGMRGDGRDLMPKKSTKKELSLAESNKMLTSRQPWVGPDYHPKDLDKNMYAFLHDYNPNEPSMPKSALLFHNRWGILKKKSNVTTNPNMELGLTTQRRRERHRALTSGEDYDLLQTGRSMTLTESLQHDLVNPREQRVSELVNTGWFPPNRTGLRSSKDNTRNNLAGGRAPYQGTLQGTRRASLAGNERPQNPRVIFISSRVPAADLLLDAVLFGVIPIVYEYEGTTAESLCVQLEKVLQGRNAQSIGIFTHNESPGEIRLVHGCNVSIQNLDFPDAREFFEVASGHILPSEMGGQFDMFAPLAASELGMELMVQLTVLTGVQFSSPTGIIGSYNHVNTDWCIPYREGPPPEQYFCTSKLNVWANTADQAVESLKKCREILTSYFESSHRDIAAQLAGEVVFGVLGQVDIRGVKRITDTLSEGLYELGSQDGVNPLEFLGQYLLQKAGVSDLEFTSTRKRAPAIDQEEENEDDEGDDEDMTVKADARKPNENRDWDSDNDDIETGQGTRREEGVEKGALEGAEMKEEGTRKRAGGTQRQKVVLRTQELSRKFGTMRDTGKLERMTAQRYSDHPEKRTPIAMEIVSSEVEYNRLLTAIKNVYFKPLNAALRSNRAIISNQNLQIIFTDVLQILQHSHLQEMLLLPSQRINEYVTLLSWFELHTPKSHQDRADLEDTIETLTELDKCIREALLEANRYLIKQLDANQLNPPKKNSEIPELQVFQHAAVYGLFLFNDALVMTRRTSKHFPFSRAIEYNYKFEASVSLNRLRIHNLPDSKDLQNSVKLETAKQQWFFSCETPEEKINWIGLVEQSIRAALQGSVKEFIRYGHTM</sequence>
<dbReference type="InterPro" id="IPR035899">
    <property type="entry name" value="DBL_dom_sf"/>
</dbReference>
<dbReference type="Gene3D" id="2.30.29.30">
    <property type="entry name" value="Pleckstrin-homology domain (PH domain)/Phosphotyrosine-binding domain (PTB)"/>
    <property type="match status" value="1"/>
</dbReference>
<dbReference type="PROSITE" id="PS50010">
    <property type="entry name" value="DH_2"/>
    <property type="match status" value="2"/>
</dbReference>
<evidence type="ECO:0000259" key="2">
    <source>
        <dbReference type="PROSITE" id="PS50003"/>
    </source>
</evidence>
<dbReference type="InterPro" id="IPR000219">
    <property type="entry name" value="DH_dom"/>
</dbReference>
<dbReference type="SUPFAM" id="SSF50729">
    <property type="entry name" value="PH domain-like"/>
    <property type="match status" value="1"/>
</dbReference>
<dbReference type="InterPro" id="IPR001849">
    <property type="entry name" value="PH_domain"/>
</dbReference>
<dbReference type="InterPro" id="IPR052805">
    <property type="entry name" value="GEF_Ubiquitin-Prot_Reg"/>
</dbReference>
<dbReference type="PROSITE" id="PS50003">
    <property type="entry name" value="PH_DOMAIN"/>
    <property type="match status" value="1"/>
</dbReference>
<evidence type="ECO:0000313" key="5">
    <source>
        <dbReference type="Proteomes" id="UP001164746"/>
    </source>
</evidence>
<accession>A0ABY7EJD6</accession>
<dbReference type="Pfam" id="PF14252">
    <property type="entry name" value="DUF4347"/>
    <property type="match status" value="1"/>
</dbReference>
<dbReference type="Pfam" id="PF00621">
    <property type="entry name" value="RhoGEF"/>
    <property type="match status" value="1"/>
</dbReference>
<dbReference type="PANTHER" id="PTHR46857">
    <property type="entry name" value="EPITHELIAL CELL-TRANSFORMING SEQUENCE 2 ONCOGENE-LIKE"/>
    <property type="match status" value="1"/>
</dbReference>
<feature type="compositionally biased region" description="Basic and acidic residues" evidence="1">
    <location>
        <begin position="538"/>
        <end position="560"/>
    </location>
</feature>
<proteinExistence type="predicted"/>